<dbReference type="Proteomes" id="UP000298390">
    <property type="component" value="Unassembled WGS sequence"/>
</dbReference>
<accession>A0A4Y9YF46</accession>
<dbReference type="Gene3D" id="3.40.50.300">
    <property type="entry name" value="P-loop containing nucleotide triphosphate hydrolases"/>
    <property type="match status" value="1"/>
</dbReference>
<feature type="non-terminal residue" evidence="5">
    <location>
        <position position="1"/>
    </location>
</feature>
<dbReference type="SUPFAM" id="SSF52540">
    <property type="entry name" value="P-loop containing nucleoside triphosphate hydrolases"/>
    <property type="match status" value="1"/>
</dbReference>
<feature type="compositionally biased region" description="Basic and acidic residues" evidence="3">
    <location>
        <begin position="115"/>
        <end position="130"/>
    </location>
</feature>
<keyword evidence="2" id="KW-0067">ATP-binding</keyword>
<evidence type="ECO:0000256" key="2">
    <source>
        <dbReference type="ARBA" id="ARBA00022840"/>
    </source>
</evidence>
<comment type="caution">
    <text evidence="5">The sequence shown here is derived from an EMBL/GenBank/DDBJ whole genome shotgun (WGS) entry which is preliminary data.</text>
</comment>
<feature type="domain" description="ATPase AAA-type core" evidence="4">
    <location>
        <begin position="1"/>
        <end position="89"/>
    </location>
</feature>
<feature type="compositionally biased region" description="Basic residues" evidence="3">
    <location>
        <begin position="101"/>
        <end position="114"/>
    </location>
</feature>
<proteinExistence type="predicted"/>
<protein>
    <recommendedName>
        <fullName evidence="4">ATPase AAA-type core domain-containing protein</fullName>
    </recommendedName>
</protein>
<reference evidence="5 6" key="1">
    <citation type="submission" date="2019-01" db="EMBL/GenBank/DDBJ databases">
        <title>Genome sequencing of the rare red list fungi Fomitopsis rosea.</title>
        <authorList>
            <person name="Buettner E."/>
            <person name="Kellner H."/>
        </authorList>
    </citation>
    <scope>NUCLEOTIDE SEQUENCE [LARGE SCALE GENOMIC DNA]</scope>
    <source>
        <strain evidence="5 6">DSM 105464</strain>
    </source>
</reference>
<dbReference type="InterPro" id="IPR050168">
    <property type="entry name" value="AAA_ATPase_domain"/>
</dbReference>
<evidence type="ECO:0000313" key="6">
    <source>
        <dbReference type="Proteomes" id="UP000298390"/>
    </source>
</evidence>
<organism evidence="5 6">
    <name type="scientific">Rhodofomes roseus</name>
    <dbReference type="NCBI Taxonomy" id="34475"/>
    <lineage>
        <taxon>Eukaryota</taxon>
        <taxon>Fungi</taxon>
        <taxon>Dikarya</taxon>
        <taxon>Basidiomycota</taxon>
        <taxon>Agaricomycotina</taxon>
        <taxon>Agaricomycetes</taxon>
        <taxon>Polyporales</taxon>
        <taxon>Rhodofomes</taxon>
    </lineage>
</organism>
<dbReference type="GO" id="GO:0005524">
    <property type="term" value="F:ATP binding"/>
    <property type="evidence" value="ECO:0007669"/>
    <property type="project" value="UniProtKB-KW"/>
</dbReference>
<dbReference type="AlphaFoldDB" id="A0A4Y9YF46"/>
<gene>
    <name evidence="5" type="ORF">EVJ58_g5212</name>
</gene>
<dbReference type="InterPro" id="IPR027417">
    <property type="entry name" value="P-loop_NTPase"/>
</dbReference>
<dbReference type="EMBL" id="SEKV01000259">
    <property type="protein sequence ID" value="TFY60333.1"/>
    <property type="molecule type" value="Genomic_DNA"/>
</dbReference>
<keyword evidence="1" id="KW-0547">Nucleotide-binding</keyword>
<sequence length="141" mass="15205">NFLAVKGPELLNKYVGESERAVREIFSKARGAAPSLIFFDEIDALATSRTSSDTSGGAHEGVLTSLLNEMDGVQELVGVTIVAATNRPRGARLRADAPRPARPHPLRRPARRAGARGDPEDTHGEDERRVWHGPCGARADD</sequence>
<dbReference type="Pfam" id="PF00004">
    <property type="entry name" value="AAA"/>
    <property type="match status" value="1"/>
</dbReference>
<evidence type="ECO:0000313" key="5">
    <source>
        <dbReference type="EMBL" id="TFY60333.1"/>
    </source>
</evidence>
<dbReference type="GO" id="GO:0016887">
    <property type="term" value="F:ATP hydrolysis activity"/>
    <property type="evidence" value="ECO:0007669"/>
    <property type="project" value="InterPro"/>
</dbReference>
<dbReference type="PANTHER" id="PTHR23077">
    <property type="entry name" value="AAA-FAMILY ATPASE"/>
    <property type="match status" value="1"/>
</dbReference>
<dbReference type="GO" id="GO:0005737">
    <property type="term" value="C:cytoplasm"/>
    <property type="evidence" value="ECO:0007669"/>
    <property type="project" value="TreeGrafter"/>
</dbReference>
<dbReference type="STRING" id="34475.A0A4Y9YF46"/>
<dbReference type="PANTHER" id="PTHR23077:SF27">
    <property type="entry name" value="ATPASE FAMILY GENE 2 PROTEIN HOMOLOG A"/>
    <property type="match status" value="1"/>
</dbReference>
<evidence type="ECO:0000256" key="3">
    <source>
        <dbReference type="SAM" id="MobiDB-lite"/>
    </source>
</evidence>
<evidence type="ECO:0000256" key="1">
    <source>
        <dbReference type="ARBA" id="ARBA00022741"/>
    </source>
</evidence>
<feature type="region of interest" description="Disordered" evidence="3">
    <location>
        <begin position="87"/>
        <end position="141"/>
    </location>
</feature>
<evidence type="ECO:0000259" key="4">
    <source>
        <dbReference type="Pfam" id="PF00004"/>
    </source>
</evidence>
<name>A0A4Y9YF46_9APHY</name>
<dbReference type="InterPro" id="IPR003959">
    <property type="entry name" value="ATPase_AAA_core"/>
</dbReference>